<dbReference type="InterPro" id="IPR050765">
    <property type="entry name" value="Riboflavin_Biosynth_HTPR"/>
</dbReference>
<comment type="catalytic activity">
    <reaction evidence="9 11">
        <text>5-amino-6-(5-phospho-D-ribitylamino)uracil + NADP(+) = 5-amino-6-(5-phospho-D-ribosylamino)uracil + NADPH + H(+)</text>
        <dbReference type="Rhea" id="RHEA:17845"/>
        <dbReference type="ChEBI" id="CHEBI:15378"/>
        <dbReference type="ChEBI" id="CHEBI:57783"/>
        <dbReference type="ChEBI" id="CHEBI:58349"/>
        <dbReference type="ChEBI" id="CHEBI:58421"/>
        <dbReference type="ChEBI" id="CHEBI:58453"/>
        <dbReference type="EC" id="1.1.1.193"/>
    </reaction>
</comment>
<evidence type="ECO:0000256" key="11">
    <source>
        <dbReference type="PIRNR" id="PIRNR006769"/>
    </source>
</evidence>
<evidence type="ECO:0000256" key="2">
    <source>
        <dbReference type="ARBA" id="ARBA00004882"/>
    </source>
</evidence>
<dbReference type="InterPro" id="IPR002125">
    <property type="entry name" value="CMP_dCMP_dom"/>
</dbReference>
<sequence>MQDYEYMQLAVDAAQQAQWRPWKNPRVGAVIVKDDHILAVGYHHQYGDVHAEIDAYQQVADKQQLVGATIYVTLEPCAHTGKQPSCATQMLAWGLQRVVVGQIDPNPLVTKHGVERLRAAGVQVDIWPIPVSEAINPAFHYFFTHQLPYVTLKVAQSLNGKITAASNEATKITSAVVDEDSHTLRAYQQAIIIGSTTALVDQPSLAVRHVHTQHQPLRVIIDRRGRLVNSAAVTQDNTLIITENADFATQAEQVSYLKVVTPQTILHLLGQRGIQAVLVEGGSELHAAFVQAHAYQEIIVYQTTGLLPNTGVSSFGTADSMTDLGKIKNVKVIDNTLKVTIKREEA</sequence>
<organism evidence="13 14">
    <name type="scientific">Periweissella ghanensis</name>
    <dbReference type="NCBI Taxonomy" id="467997"/>
    <lineage>
        <taxon>Bacteria</taxon>
        <taxon>Bacillati</taxon>
        <taxon>Bacillota</taxon>
        <taxon>Bacilli</taxon>
        <taxon>Lactobacillales</taxon>
        <taxon>Lactobacillaceae</taxon>
        <taxon>Periweissella</taxon>
    </lineage>
</organism>
<keyword evidence="14" id="KW-1185">Reference proteome</keyword>
<protein>
    <recommendedName>
        <fullName evidence="11">Riboflavin biosynthesis protein RibD</fullName>
    </recommendedName>
    <domain>
        <recommendedName>
            <fullName evidence="11">Diaminohydroxyphosphoribosylaminopyrimidine deaminase</fullName>
            <shortName evidence="11">DRAP deaminase</shortName>
            <ecNumber evidence="11">3.5.4.26</ecNumber>
        </recommendedName>
        <alternativeName>
            <fullName evidence="11">Riboflavin-specific deaminase</fullName>
        </alternativeName>
    </domain>
    <domain>
        <recommendedName>
            <fullName evidence="11">5-amino-6-(5-phosphoribosylamino)uracil reductase</fullName>
            <ecNumber evidence="11">1.1.1.193</ecNumber>
        </recommendedName>
        <alternativeName>
            <fullName evidence="11">HTP reductase</fullName>
        </alternativeName>
    </domain>
</protein>
<dbReference type="EMBL" id="CAKKNT010000031">
    <property type="protein sequence ID" value="CAH0419299.1"/>
    <property type="molecule type" value="Genomic_DNA"/>
</dbReference>
<dbReference type="Proteomes" id="UP000789719">
    <property type="component" value="Unassembled WGS sequence"/>
</dbReference>
<comment type="similarity">
    <text evidence="4 11">In the N-terminal section; belongs to the cytidine and deoxycytidylate deaminase family.</text>
</comment>
<comment type="similarity">
    <text evidence="5 11">In the C-terminal section; belongs to the HTP reductase family.</text>
</comment>
<comment type="pathway">
    <text evidence="2 11">Cofactor biosynthesis; riboflavin biosynthesis; 5-amino-6-(D-ribitylamino)uracil from GTP: step 2/4.</text>
</comment>
<dbReference type="PIRSF" id="PIRSF006769">
    <property type="entry name" value="RibD"/>
    <property type="match status" value="1"/>
</dbReference>
<feature type="domain" description="CMP/dCMP-type deaminase" evidence="12">
    <location>
        <begin position="1"/>
        <end position="125"/>
    </location>
</feature>
<dbReference type="PROSITE" id="PS51747">
    <property type="entry name" value="CYT_DCMP_DEAMINASES_2"/>
    <property type="match status" value="1"/>
</dbReference>
<keyword evidence="11" id="KW-0479">Metal-binding</keyword>
<comment type="pathway">
    <text evidence="3 11">Cofactor biosynthesis; riboflavin biosynthesis; 5-amino-6-(D-ribitylamino)uracil from GTP: step 3/4.</text>
</comment>
<dbReference type="InterPro" id="IPR024072">
    <property type="entry name" value="DHFR-like_dom_sf"/>
</dbReference>
<evidence type="ECO:0000256" key="4">
    <source>
        <dbReference type="ARBA" id="ARBA00005259"/>
    </source>
</evidence>
<evidence type="ECO:0000313" key="14">
    <source>
        <dbReference type="Proteomes" id="UP000789719"/>
    </source>
</evidence>
<comment type="caution">
    <text evidence="13">The sequence shown here is derived from an EMBL/GenBank/DDBJ whole genome shotgun (WGS) entry which is preliminary data.</text>
</comment>
<dbReference type="InterPro" id="IPR004794">
    <property type="entry name" value="Eubact_RibD"/>
</dbReference>
<evidence type="ECO:0000256" key="8">
    <source>
        <dbReference type="ARBA" id="ARBA00023268"/>
    </source>
</evidence>
<dbReference type="EC" id="3.5.4.26" evidence="11"/>
<accession>A0ABN8BST7</accession>
<evidence type="ECO:0000256" key="3">
    <source>
        <dbReference type="ARBA" id="ARBA00004910"/>
    </source>
</evidence>
<dbReference type="CDD" id="cd01284">
    <property type="entry name" value="Riboflavin_deaminase-reductase"/>
    <property type="match status" value="1"/>
</dbReference>
<comment type="cofactor">
    <cofactor evidence="11">
        <name>Zn(2+)</name>
        <dbReference type="ChEBI" id="CHEBI:29105"/>
    </cofactor>
    <text evidence="11">Binds 1 zinc ion.</text>
</comment>
<keyword evidence="11" id="KW-0378">Hydrolase</keyword>
<dbReference type="EC" id="1.1.1.193" evidence="11"/>
<keyword evidence="7 11" id="KW-0560">Oxidoreductase</keyword>
<proteinExistence type="inferred from homology"/>
<evidence type="ECO:0000256" key="5">
    <source>
        <dbReference type="ARBA" id="ARBA00007417"/>
    </source>
</evidence>
<reference evidence="13 14" key="1">
    <citation type="submission" date="2021-11" db="EMBL/GenBank/DDBJ databases">
        <authorList>
            <person name="Depoorter E."/>
        </authorList>
    </citation>
    <scope>NUCLEOTIDE SEQUENCE [LARGE SCALE GENOMIC DNA]</scope>
    <source>
        <strain evidence="13 14">LMG 24286</strain>
    </source>
</reference>
<dbReference type="SUPFAM" id="SSF53597">
    <property type="entry name" value="Dihydrofolate reductase-like"/>
    <property type="match status" value="1"/>
</dbReference>
<evidence type="ECO:0000256" key="10">
    <source>
        <dbReference type="ARBA" id="ARBA00049886"/>
    </source>
</evidence>
<dbReference type="Gene3D" id="3.40.430.10">
    <property type="entry name" value="Dihydrofolate Reductase, subunit A"/>
    <property type="match status" value="1"/>
</dbReference>
<dbReference type="RefSeq" id="WP_230099337.1">
    <property type="nucleotide sequence ID" value="NZ_CAKKNT010000031.1"/>
</dbReference>
<dbReference type="InterPro" id="IPR002734">
    <property type="entry name" value="RibDG_C"/>
</dbReference>
<evidence type="ECO:0000256" key="9">
    <source>
        <dbReference type="ARBA" id="ARBA00049861"/>
    </source>
</evidence>
<dbReference type="NCBIfam" id="TIGR00326">
    <property type="entry name" value="eubact_ribD"/>
    <property type="match status" value="1"/>
</dbReference>
<evidence type="ECO:0000256" key="1">
    <source>
        <dbReference type="ARBA" id="ARBA00002151"/>
    </source>
</evidence>
<name>A0ABN8BST7_9LACO</name>
<dbReference type="Pfam" id="PF00383">
    <property type="entry name" value="dCMP_cyt_deam_1"/>
    <property type="match status" value="1"/>
</dbReference>
<dbReference type="SUPFAM" id="SSF53927">
    <property type="entry name" value="Cytidine deaminase-like"/>
    <property type="match status" value="1"/>
</dbReference>
<gene>
    <name evidence="13" type="primary">ribD</name>
    <name evidence="13" type="ORF">WGH24286_01747</name>
</gene>
<keyword evidence="6 11" id="KW-0521">NADP</keyword>
<comment type="function">
    <text evidence="1 11">Converts 2,5-diamino-6-(ribosylamino)-4(3h)-pyrimidinone 5'-phosphate into 5-amino-6-(ribosylamino)-2,4(1h,3h)-pyrimidinedione 5'-phosphate.</text>
</comment>
<dbReference type="PANTHER" id="PTHR38011">
    <property type="entry name" value="DIHYDROFOLATE REDUCTASE FAMILY PROTEIN (AFU_ORTHOLOGUE AFUA_8G06820)"/>
    <property type="match status" value="1"/>
</dbReference>
<evidence type="ECO:0000313" key="13">
    <source>
        <dbReference type="EMBL" id="CAH0419299.1"/>
    </source>
</evidence>
<dbReference type="Pfam" id="PF01872">
    <property type="entry name" value="RibD_C"/>
    <property type="match status" value="1"/>
</dbReference>
<dbReference type="Gene3D" id="3.40.140.10">
    <property type="entry name" value="Cytidine Deaminase, domain 2"/>
    <property type="match status" value="1"/>
</dbReference>
<keyword evidence="8" id="KW-0511">Multifunctional enzyme</keyword>
<dbReference type="InterPro" id="IPR016193">
    <property type="entry name" value="Cytidine_deaminase-like"/>
</dbReference>
<keyword evidence="11" id="KW-0686">Riboflavin biosynthesis</keyword>
<evidence type="ECO:0000259" key="12">
    <source>
        <dbReference type="PROSITE" id="PS51747"/>
    </source>
</evidence>
<comment type="catalytic activity">
    <reaction evidence="10 11">
        <text>2,5-diamino-6-hydroxy-4-(5-phosphoribosylamino)-pyrimidine + H2O + H(+) = 5-amino-6-(5-phospho-D-ribosylamino)uracil + NH4(+)</text>
        <dbReference type="Rhea" id="RHEA:21868"/>
        <dbReference type="ChEBI" id="CHEBI:15377"/>
        <dbReference type="ChEBI" id="CHEBI:15378"/>
        <dbReference type="ChEBI" id="CHEBI:28938"/>
        <dbReference type="ChEBI" id="CHEBI:58453"/>
        <dbReference type="ChEBI" id="CHEBI:58614"/>
        <dbReference type="EC" id="3.5.4.26"/>
    </reaction>
</comment>
<keyword evidence="11" id="KW-0862">Zinc</keyword>
<evidence type="ECO:0000256" key="7">
    <source>
        <dbReference type="ARBA" id="ARBA00023002"/>
    </source>
</evidence>
<evidence type="ECO:0000256" key="6">
    <source>
        <dbReference type="ARBA" id="ARBA00022857"/>
    </source>
</evidence>
<dbReference type="PANTHER" id="PTHR38011:SF7">
    <property type="entry name" value="2,5-DIAMINO-6-RIBOSYLAMINO-4(3H)-PYRIMIDINONE 5'-PHOSPHATE REDUCTASE"/>
    <property type="match status" value="1"/>
</dbReference>